<feature type="compositionally biased region" description="Basic residues" evidence="1">
    <location>
        <begin position="642"/>
        <end position="652"/>
    </location>
</feature>
<proteinExistence type="predicted"/>
<organism evidence="2 3">
    <name type="scientific">Polypedilum vanderplanki</name>
    <name type="common">Sleeping chironomid midge</name>
    <dbReference type="NCBI Taxonomy" id="319348"/>
    <lineage>
        <taxon>Eukaryota</taxon>
        <taxon>Metazoa</taxon>
        <taxon>Ecdysozoa</taxon>
        <taxon>Arthropoda</taxon>
        <taxon>Hexapoda</taxon>
        <taxon>Insecta</taxon>
        <taxon>Pterygota</taxon>
        <taxon>Neoptera</taxon>
        <taxon>Endopterygota</taxon>
        <taxon>Diptera</taxon>
        <taxon>Nematocera</taxon>
        <taxon>Chironomoidea</taxon>
        <taxon>Chironomidae</taxon>
        <taxon>Chironominae</taxon>
        <taxon>Polypedilum</taxon>
        <taxon>Polypedilum</taxon>
    </lineage>
</organism>
<evidence type="ECO:0000256" key="1">
    <source>
        <dbReference type="SAM" id="MobiDB-lite"/>
    </source>
</evidence>
<reference evidence="2" key="1">
    <citation type="submission" date="2021-03" db="EMBL/GenBank/DDBJ databases">
        <title>Chromosome level genome of the anhydrobiotic midge Polypedilum vanderplanki.</title>
        <authorList>
            <person name="Yoshida Y."/>
            <person name="Kikawada T."/>
            <person name="Gusev O."/>
        </authorList>
    </citation>
    <scope>NUCLEOTIDE SEQUENCE</scope>
    <source>
        <strain evidence="2">NIAS01</strain>
        <tissue evidence="2">Whole body or cell culture</tissue>
    </source>
</reference>
<feature type="compositionally biased region" description="Basic and acidic residues" evidence="1">
    <location>
        <begin position="42"/>
        <end position="52"/>
    </location>
</feature>
<feature type="region of interest" description="Disordered" evidence="1">
    <location>
        <begin position="597"/>
        <end position="676"/>
    </location>
</feature>
<feature type="compositionally biased region" description="Basic and acidic residues" evidence="1">
    <location>
        <begin position="66"/>
        <end position="82"/>
    </location>
</feature>
<protein>
    <submittedName>
        <fullName evidence="2">Uncharacterized protein</fullName>
    </submittedName>
</protein>
<feature type="compositionally biased region" description="Basic and acidic residues" evidence="1">
    <location>
        <begin position="665"/>
        <end position="676"/>
    </location>
</feature>
<feature type="compositionally biased region" description="Basic residues" evidence="1">
    <location>
        <begin position="616"/>
        <end position="631"/>
    </location>
</feature>
<keyword evidence="3" id="KW-1185">Reference proteome</keyword>
<dbReference type="EMBL" id="JADBJN010000001">
    <property type="protein sequence ID" value="KAG5682353.1"/>
    <property type="molecule type" value="Genomic_DNA"/>
</dbReference>
<name>A0A9J6CJG4_POLVA</name>
<feature type="region of interest" description="Disordered" evidence="1">
    <location>
        <begin position="41"/>
        <end position="115"/>
    </location>
</feature>
<dbReference type="AlphaFoldDB" id="A0A9J6CJG4"/>
<accession>A0A9J6CJG4</accession>
<evidence type="ECO:0000313" key="3">
    <source>
        <dbReference type="Proteomes" id="UP001107558"/>
    </source>
</evidence>
<comment type="caution">
    <text evidence="2">The sequence shown here is derived from an EMBL/GenBank/DDBJ whole genome shotgun (WGS) entry which is preliminary data.</text>
</comment>
<evidence type="ECO:0000313" key="2">
    <source>
        <dbReference type="EMBL" id="KAG5682353.1"/>
    </source>
</evidence>
<sequence length="676" mass="78906">MSKNQAGDEDINDCPELDDDYFTEIGQSFTVLDVWADNEEEVIVKKEPRDSSEQTSTKRSSKRSNSRSDDRKNKSKSPERNRSRSKRATSPYRRLSNDRRRSPMHSRKERNRIDAKKSFLMELQEKFQSQGKEAPEIENLIRQQNLNVHDYKNRQHNFSNNNDHQAKSINFMNNSQMMLQQQQFNPIMLNPMMNMNMQQHQPVMMNPYMQSNSFIPFDPMIVQQNLQIPIPQPVPPPTQQFDLPSLSNDLGTFESTSSRELNIEEVKKKALEQKKINLTDFLRQKSKQKNKSESYDGNSFAKKSEVLKRCKLAANSISEIERQEKSFPIKCVMTNEIMPTIATKKEFLNKSPLITNDENLLFKFQAINTLQFRKALINNPIRNISGSMISFAQNMKMDLSKLSLKVDKEAKTFPLDEGEQLQAQSHVQLNQVVATNRKIMSKGIQTEVYNCEKCYKNKQIRSNAKSKSVQTMSTDLNKDIGIQCDDDLDNFTFTIDKKTLENKTYEQHYALQVFVEAFKIPCKFLDLDTKNIESNAETKVTQPRFRDDERLNFANPENPNSNRMDFISLSPIHKTSRSISPRKIPIFDRIGEKISDPMYVDDDEDSRSSLNLNKTNRYRKSPPFSNRHRFDHGRNLSPGPSKRFRNRSRSKSRSRDSFSPLQQRRRYDLNERKGRY</sequence>
<dbReference type="Proteomes" id="UP001107558">
    <property type="component" value="Chromosome 1"/>
</dbReference>
<gene>
    <name evidence="2" type="ORF">PVAND_011710</name>
</gene>